<reference evidence="2" key="1">
    <citation type="submission" date="2021-03" db="EMBL/GenBank/DDBJ databases">
        <title>Evolutionary innovations through gain and loss of genes in the ectomycorrhizal Boletales.</title>
        <authorList>
            <person name="Wu G."/>
            <person name="Miyauchi S."/>
            <person name="Morin E."/>
            <person name="Yang Z.-L."/>
            <person name="Xu J."/>
            <person name="Martin F.M."/>
        </authorList>
    </citation>
    <scope>NUCLEOTIDE SEQUENCE</scope>
    <source>
        <strain evidence="2">BR01</strain>
    </source>
</reference>
<sequence>MPPSSHQSTMHSLGATTPTSNPSITAAATPAQSHQQHEHGNAPHCPSTQAPAPTNDFYLDTFFNPVWMSGPNVFSFNEHGTVVRPETYTLEPYPGYHANRPRPVDQHVESVSATYSQGFARKDPKPWKNVAITEQDDAEFEEFQERMRLGALGEHRGRLPYVHEQFPVYGEETYTWPPQPRGW</sequence>
<evidence type="ECO:0000256" key="1">
    <source>
        <dbReference type="SAM" id="MobiDB-lite"/>
    </source>
</evidence>
<comment type="caution">
    <text evidence="2">The sequence shown here is derived from an EMBL/GenBank/DDBJ whole genome shotgun (WGS) entry which is preliminary data.</text>
</comment>
<evidence type="ECO:0000313" key="2">
    <source>
        <dbReference type="EMBL" id="KAG6380392.1"/>
    </source>
</evidence>
<evidence type="ECO:0000313" key="3">
    <source>
        <dbReference type="Proteomes" id="UP000683000"/>
    </source>
</evidence>
<name>A0A8I2Z171_9AGAM</name>
<dbReference type="OrthoDB" id="2669319at2759"/>
<dbReference type="Proteomes" id="UP000683000">
    <property type="component" value="Unassembled WGS sequence"/>
</dbReference>
<gene>
    <name evidence="2" type="ORF">JVT61DRAFT_8510</name>
</gene>
<dbReference type="AlphaFoldDB" id="A0A8I2Z171"/>
<accession>A0A8I2Z171</accession>
<dbReference type="EMBL" id="JAGFBS010000003">
    <property type="protein sequence ID" value="KAG6380392.1"/>
    <property type="molecule type" value="Genomic_DNA"/>
</dbReference>
<proteinExistence type="predicted"/>
<keyword evidence="3" id="KW-1185">Reference proteome</keyword>
<protein>
    <submittedName>
        <fullName evidence="2">Uncharacterized protein</fullName>
    </submittedName>
</protein>
<feature type="compositionally biased region" description="Polar residues" evidence="1">
    <location>
        <begin position="1"/>
        <end position="34"/>
    </location>
</feature>
<feature type="region of interest" description="Disordered" evidence="1">
    <location>
        <begin position="1"/>
        <end position="51"/>
    </location>
</feature>
<organism evidence="2 3">
    <name type="scientific">Boletus reticuloceps</name>
    <dbReference type="NCBI Taxonomy" id="495285"/>
    <lineage>
        <taxon>Eukaryota</taxon>
        <taxon>Fungi</taxon>
        <taxon>Dikarya</taxon>
        <taxon>Basidiomycota</taxon>
        <taxon>Agaricomycotina</taxon>
        <taxon>Agaricomycetes</taxon>
        <taxon>Agaricomycetidae</taxon>
        <taxon>Boletales</taxon>
        <taxon>Boletineae</taxon>
        <taxon>Boletaceae</taxon>
        <taxon>Boletoideae</taxon>
        <taxon>Boletus</taxon>
    </lineage>
</organism>